<evidence type="ECO:0000256" key="5">
    <source>
        <dbReference type="ARBA" id="ARBA00022771"/>
    </source>
</evidence>
<keyword evidence="3" id="KW-0808">Transferase</keyword>
<evidence type="ECO:0000313" key="15">
    <source>
        <dbReference type="Proteomes" id="UP000566440"/>
    </source>
</evidence>
<keyword evidence="4" id="KW-0479">Metal-binding</keyword>
<keyword evidence="14" id="KW-0436">Ligase</keyword>
<evidence type="ECO:0000256" key="4">
    <source>
        <dbReference type="ARBA" id="ARBA00022723"/>
    </source>
</evidence>
<evidence type="ECO:0000256" key="8">
    <source>
        <dbReference type="ARBA" id="ARBA00038197"/>
    </source>
</evidence>
<evidence type="ECO:0000256" key="6">
    <source>
        <dbReference type="ARBA" id="ARBA00022786"/>
    </source>
</evidence>
<sequence>LDNPLLENIGSEEPICQSISNQTFGMNASAFSLFSYGLEGNTISANLFNPYEDSEDFAEYVSGGHNDFNSQNGITFLNIDSYELDISDSEEDDAQDRFSLAREETGVFQKTLSGLENGLESATDLESRLSALKHSISRECCEEVGQMPLMKYFGIDSDLACSNSRTFKSFTEDQAMLKSSATGTNYETQWIKTLVDVGIQTTPASANEFNDGKTDEGNSPELVVRPKVRKQNVPNQWEREKILHNDDEEESGCWRKNEIGEVLQGCAACALGNSKEMSSNRLLESRECEGCQKNTEIDLKKNAAVQEQENILDYSTFGNDFEDYCRHFSISHSDENSSEYSDGECSPGRLTSFTATEEGYWETVPGGEDRHLQVQSSSSSVEEENTDFCFQGWEEPLLEDGEILWLRYWEDVQSSSDEQDDPVSDFVHPGFFLLDGNNNLEDNSSVSENLDVEWRQLDEFGGGLGLAHAVPYLNLQFVAVMSLEARLQEAMEAALVHLESFGFDDEQPPPPAPKETVDRLPQITITDDRNGQEQCCIICCSEYERGEIITELPCHHFFHRRCVTLWLQESGTCPVCRHVLAPVFPEAAAANAPFPSDHGSTSS</sequence>
<evidence type="ECO:0000256" key="7">
    <source>
        <dbReference type="ARBA" id="ARBA00022833"/>
    </source>
</evidence>
<dbReference type="CDD" id="cd16465">
    <property type="entry name" value="RING-H2_PJA1_2"/>
    <property type="match status" value="1"/>
</dbReference>
<evidence type="ECO:0000256" key="2">
    <source>
        <dbReference type="ARBA" id="ARBA00012483"/>
    </source>
</evidence>
<dbReference type="Pfam" id="PF13639">
    <property type="entry name" value="zf-RING_2"/>
    <property type="match status" value="1"/>
</dbReference>
<proteinExistence type="inferred from homology"/>
<dbReference type="InterPro" id="IPR013083">
    <property type="entry name" value="Znf_RING/FYVE/PHD"/>
</dbReference>
<name>A0A7K9SR46_9PICI</name>
<keyword evidence="15" id="KW-1185">Reference proteome</keyword>
<evidence type="ECO:0000256" key="9">
    <source>
        <dbReference type="ARBA" id="ARBA00039317"/>
    </source>
</evidence>
<feature type="domain" description="RING-type" evidence="13">
    <location>
        <begin position="536"/>
        <end position="577"/>
    </location>
</feature>
<dbReference type="SUPFAM" id="SSF57850">
    <property type="entry name" value="RING/U-box"/>
    <property type="match status" value="1"/>
</dbReference>
<dbReference type="Gene3D" id="3.30.40.10">
    <property type="entry name" value="Zinc/RING finger domain, C3HC4 (zinc finger)"/>
    <property type="match status" value="1"/>
</dbReference>
<feature type="non-terminal residue" evidence="14">
    <location>
        <position position="1"/>
    </location>
</feature>
<dbReference type="GO" id="GO:0061630">
    <property type="term" value="F:ubiquitin protein ligase activity"/>
    <property type="evidence" value="ECO:0007669"/>
    <property type="project" value="UniProtKB-EC"/>
</dbReference>
<dbReference type="InterPro" id="IPR001841">
    <property type="entry name" value="Znf_RING"/>
</dbReference>
<dbReference type="AlphaFoldDB" id="A0A7K9SR46"/>
<dbReference type="PANTHER" id="PTHR45931:SF3">
    <property type="entry name" value="RING ZINC FINGER-CONTAINING PROTEIN"/>
    <property type="match status" value="1"/>
</dbReference>
<dbReference type="Proteomes" id="UP000566440">
    <property type="component" value="Unassembled WGS sequence"/>
</dbReference>
<dbReference type="FunFam" id="3.30.40.10:FF:000127">
    <property type="entry name" value="E3 ubiquitin-protein ligase RNF181"/>
    <property type="match status" value="1"/>
</dbReference>
<dbReference type="SMART" id="SM00184">
    <property type="entry name" value="RING"/>
    <property type="match status" value="1"/>
</dbReference>
<dbReference type="EC" id="2.3.2.27" evidence="2"/>
<dbReference type="PANTHER" id="PTHR45931">
    <property type="entry name" value="SI:CH211-59O9.10"/>
    <property type="match status" value="1"/>
</dbReference>
<dbReference type="GO" id="GO:0006511">
    <property type="term" value="P:ubiquitin-dependent protein catabolic process"/>
    <property type="evidence" value="ECO:0007669"/>
    <property type="project" value="TreeGrafter"/>
</dbReference>
<gene>
    <name evidence="14" type="primary">Pja2</name>
    <name evidence="14" type="ORF">GALDEA_R12101</name>
</gene>
<evidence type="ECO:0000256" key="10">
    <source>
        <dbReference type="ARBA" id="ARBA00041674"/>
    </source>
</evidence>
<keyword evidence="6" id="KW-0833">Ubl conjugation pathway</keyword>
<keyword evidence="7" id="KW-0862">Zinc</keyword>
<evidence type="ECO:0000256" key="1">
    <source>
        <dbReference type="ARBA" id="ARBA00000900"/>
    </source>
</evidence>
<evidence type="ECO:0000259" key="13">
    <source>
        <dbReference type="PROSITE" id="PS50089"/>
    </source>
</evidence>
<accession>A0A7K9SR46</accession>
<organism evidence="14 15">
    <name type="scientific">Galbula dea</name>
    <dbReference type="NCBI Taxonomy" id="1109041"/>
    <lineage>
        <taxon>Eukaryota</taxon>
        <taxon>Metazoa</taxon>
        <taxon>Chordata</taxon>
        <taxon>Craniata</taxon>
        <taxon>Vertebrata</taxon>
        <taxon>Euteleostomi</taxon>
        <taxon>Archelosauria</taxon>
        <taxon>Archosauria</taxon>
        <taxon>Dinosauria</taxon>
        <taxon>Saurischia</taxon>
        <taxon>Theropoda</taxon>
        <taxon>Coelurosauria</taxon>
        <taxon>Aves</taxon>
        <taxon>Neognathae</taxon>
        <taxon>Neoaves</taxon>
        <taxon>Telluraves</taxon>
        <taxon>Coraciimorphae</taxon>
        <taxon>Piciformes</taxon>
        <taxon>Galbulidae</taxon>
        <taxon>Galbula</taxon>
    </lineage>
</organism>
<reference evidence="14 15" key="1">
    <citation type="submission" date="2019-09" db="EMBL/GenBank/DDBJ databases">
        <title>Bird 10,000 Genomes (B10K) Project - Family phase.</title>
        <authorList>
            <person name="Zhang G."/>
        </authorList>
    </citation>
    <scope>NUCLEOTIDE SEQUENCE [LARGE SCALE GENOMIC DNA]</scope>
    <source>
        <strain evidence="14">B10K-DU-001-62</strain>
        <tissue evidence="14">Muscle</tissue>
    </source>
</reference>
<dbReference type="GO" id="GO:0016567">
    <property type="term" value="P:protein ubiquitination"/>
    <property type="evidence" value="ECO:0007669"/>
    <property type="project" value="UniProtKB-ARBA"/>
</dbReference>
<evidence type="ECO:0000256" key="3">
    <source>
        <dbReference type="ARBA" id="ARBA00022679"/>
    </source>
</evidence>
<dbReference type="InterPro" id="IPR051834">
    <property type="entry name" value="RING_finger_E3_ligase"/>
</dbReference>
<dbReference type="PROSITE" id="PS50089">
    <property type="entry name" value="ZF_RING_2"/>
    <property type="match status" value="1"/>
</dbReference>
<comment type="caution">
    <text evidence="14">The sequence shown here is derived from an EMBL/GenBank/DDBJ whole genome shotgun (WGS) entry which is preliminary data.</text>
</comment>
<dbReference type="GO" id="GO:0008270">
    <property type="term" value="F:zinc ion binding"/>
    <property type="evidence" value="ECO:0007669"/>
    <property type="project" value="UniProtKB-KW"/>
</dbReference>
<evidence type="ECO:0000256" key="12">
    <source>
        <dbReference type="PROSITE-ProRule" id="PRU00175"/>
    </source>
</evidence>
<evidence type="ECO:0000256" key="11">
    <source>
        <dbReference type="ARBA" id="ARBA00045940"/>
    </source>
</evidence>
<dbReference type="OrthoDB" id="21204at2759"/>
<comment type="function">
    <text evidence="11">E3 ubiquitin-protein ligase which accepts ubiquitin from an E2 ubiquitin-conjugating enzyme in the form of a thioester and then directly transfers the ubiquitin to targeted substrates. Catalyzes monoubiquitination of 26S proteasome subunit PSMC2/RPT1.</text>
</comment>
<feature type="non-terminal residue" evidence="14">
    <location>
        <position position="603"/>
    </location>
</feature>
<dbReference type="GO" id="GO:0005634">
    <property type="term" value="C:nucleus"/>
    <property type="evidence" value="ECO:0007669"/>
    <property type="project" value="TreeGrafter"/>
</dbReference>
<dbReference type="EMBL" id="VWZX01003369">
    <property type="protein sequence ID" value="NXI38358.1"/>
    <property type="molecule type" value="Genomic_DNA"/>
</dbReference>
<keyword evidence="5 12" id="KW-0863">Zinc-finger</keyword>
<comment type="similarity">
    <text evidence="8">Belongs to the RNF181 family.</text>
</comment>
<comment type="catalytic activity">
    <reaction evidence="1">
        <text>S-ubiquitinyl-[E2 ubiquitin-conjugating enzyme]-L-cysteine + [acceptor protein]-L-lysine = [E2 ubiquitin-conjugating enzyme]-L-cysteine + N(6)-ubiquitinyl-[acceptor protein]-L-lysine.</text>
        <dbReference type="EC" id="2.3.2.27"/>
    </reaction>
</comment>
<dbReference type="GO" id="GO:0016874">
    <property type="term" value="F:ligase activity"/>
    <property type="evidence" value="ECO:0007669"/>
    <property type="project" value="UniProtKB-KW"/>
</dbReference>
<evidence type="ECO:0000313" key="14">
    <source>
        <dbReference type="EMBL" id="NXI38358.1"/>
    </source>
</evidence>
<protein>
    <recommendedName>
        <fullName evidence="9">E3 ubiquitin-protein ligase RNF181</fullName>
        <ecNumber evidence="2">2.3.2.27</ecNumber>
    </recommendedName>
    <alternativeName>
        <fullName evidence="10">RING finger protein 181</fullName>
    </alternativeName>
</protein>